<gene>
    <name evidence="1" type="ORF">DT99_006940</name>
</gene>
<keyword evidence="2" id="KW-1185">Reference proteome</keyword>
<evidence type="ECO:0000313" key="2">
    <source>
        <dbReference type="Proteomes" id="UP000027834"/>
    </source>
</evidence>
<dbReference type="EMBL" id="CP072520">
    <property type="protein sequence ID" value="QTO19958.1"/>
    <property type="molecule type" value="Genomic_DNA"/>
</dbReference>
<protein>
    <submittedName>
        <fullName evidence="1">Uncharacterized protein</fullName>
    </submittedName>
</protein>
<reference evidence="1" key="1">
    <citation type="submission" date="2014-04" db="EMBL/GenBank/DDBJ databases">
        <authorList>
            <person name="Ho Y.-N."/>
            <person name="Huang C.-C."/>
        </authorList>
    </citation>
    <scope>NUCLEOTIDE SEQUENCE</scope>
    <source>
        <strain evidence="1">869T2</strain>
    </source>
</reference>
<sequence length="64" mass="7402">MKSFHAIRYGAHETADVVRQVSIAAVAPAFTENPAIFTDRMSSRRVIRRDKNAWRTRAQMQRKV</sequence>
<proteinExistence type="predicted"/>
<evidence type="ECO:0000313" key="1">
    <source>
        <dbReference type="EMBL" id="QTO19958.1"/>
    </source>
</evidence>
<dbReference type="RefSeq" id="WP_154233707.1">
    <property type="nucleotide sequence ID" value="NZ_CP072520.1"/>
</dbReference>
<reference evidence="1" key="2">
    <citation type="submission" date="2021-03" db="EMBL/GenBank/DDBJ databases">
        <title>Complete genome sequence of Burkholderia seminalis 869T2.</title>
        <authorList>
            <person name="Hung S.-H."/>
            <person name="Huang C.-T."/>
            <person name="Huang C.-C."/>
            <person name="Kuo C.-H."/>
        </authorList>
    </citation>
    <scope>NUCLEOTIDE SEQUENCE</scope>
    <source>
        <strain evidence="1">869T2</strain>
    </source>
</reference>
<accession>A0A8A8D5F4</accession>
<name>A0A8A8D5F4_9BURK</name>
<organism evidence="1 2">
    <name type="scientific">Burkholderia seminalis</name>
    <dbReference type="NCBI Taxonomy" id="488731"/>
    <lineage>
        <taxon>Bacteria</taxon>
        <taxon>Pseudomonadati</taxon>
        <taxon>Pseudomonadota</taxon>
        <taxon>Betaproteobacteria</taxon>
        <taxon>Burkholderiales</taxon>
        <taxon>Burkholderiaceae</taxon>
        <taxon>Burkholderia</taxon>
        <taxon>Burkholderia cepacia complex</taxon>
    </lineage>
</organism>
<dbReference type="Proteomes" id="UP000027834">
    <property type="component" value="Chromosome 1"/>
</dbReference>
<dbReference type="AlphaFoldDB" id="A0A8A8D5F4"/>